<dbReference type="EMBL" id="VXIV02000200">
    <property type="protein sequence ID" value="KAF6039905.1"/>
    <property type="molecule type" value="Genomic_DNA"/>
</dbReference>
<dbReference type="GO" id="GO:0006887">
    <property type="term" value="P:exocytosis"/>
    <property type="evidence" value="ECO:0007669"/>
    <property type="project" value="TreeGrafter"/>
</dbReference>
<feature type="domain" description="PX" evidence="2">
    <location>
        <begin position="1"/>
        <end position="60"/>
    </location>
</feature>
<evidence type="ECO:0000259" key="1">
    <source>
        <dbReference type="PROSITE" id="PS50004"/>
    </source>
</evidence>
<keyword evidence="4" id="KW-1185">Reference proteome</keyword>
<dbReference type="Gene3D" id="2.60.40.150">
    <property type="entry name" value="C2 domain"/>
    <property type="match status" value="1"/>
</dbReference>
<dbReference type="SUPFAM" id="SSF64268">
    <property type="entry name" value="PX domain"/>
    <property type="match status" value="1"/>
</dbReference>
<dbReference type="GO" id="GO:0070382">
    <property type="term" value="C:exocytic vesicle"/>
    <property type="evidence" value="ECO:0007669"/>
    <property type="project" value="TreeGrafter"/>
</dbReference>
<accession>A0A7J7KP67</accession>
<dbReference type="PROSITE" id="PS50195">
    <property type="entry name" value="PX"/>
    <property type="match status" value="1"/>
</dbReference>
<feature type="domain" description="C2" evidence="1">
    <location>
        <begin position="83"/>
        <end position="201"/>
    </location>
</feature>
<gene>
    <name evidence="3" type="ORF">EB796_001757</name>
</gene>
<dbReference type="GO" id="GO:0035091">
    <property type="term" value="F:phosphatidylinositol binding"/>
    <property type="evidence" value="ECO:0007669"/>
    <property type="project" value="InterPro"/>
</dbReference>
<evidence type="ECO:0000313" key="3">
    <source>
        <dbReference type="EMBL" id="KAF6039905.1"/>
    </source>
</evidence>
<comment type="caution">
    <text evidence="3">The sequence shown here is derived from an EMBL/GenBank/DDBJ whole genome shotgun (WGS) entry which is preliminary data.</text>
</comment>
<dbReference type="GO" id="GO:0042043">
    <property type="term" value="F:neurexin family protein binding"/>
    <property type="evidence" value="ECO:0007669"/>
    <property type="project" value="TreeGrafter"/>
</dbReference>
<evidence type="ECO:0000259" key="2">
    <source>
        <dbReference type="PROSITE" id="PS50195"/>
    </source>
</evidence>
<dbReference type="PANTHER" id="PTHR45716">
    <property type="entry name" value="BITESIZE, ISOFORM I"/>
    <property type="match status" value="1"/>
</dbReference>
<dbReference type="InterPro" id="IPR001683">
    <property type="entry name" value="PX_dom"/>
</dbReference>
<dbReference type="GO" id="GO:0005886">
    <property type="term" value="C:plasma membrane"/>
    <property type="evidence" value="ECO:0007669"/>
    <property type="project" value="TreeGrafter"/>
</dbReference>
<dbReference type="Pfam" id="PF00168">
    <property type="entry name" value="C2"/>
    <property type="match status" value="1"/>
</dbReference>
<dbReference type="Proteomes" id="UP000593567">
    <property type="component" value="Unassembled WGS sequence"/>
</dbReference>
<reference evidence="3" key="1">
    <citation type="submission" date="2020-06" db="EMBL/GenBank/DDBJ databases">
        <title>Draft genome of Bugula neritina, a colonial animal packing powerful symbionts and potential medicines.</title>
        <authorList>
            <person name="Rayko M."/>
        </authorList>
    </citation>
    <scope>NUCLEOTIDE SEQUENCE [LARGE SCALE GENOMIC DNA]</scope>
    <source>
        <strain evidence="3">Kwan_BN1</strain>
    </source>
</reference>
<dbReference type="Gene3D" id="3.30.1520.10">
    <property type="entry name" value="Phox-like domain"/>
    <property type="match status" value="1"/>
</dbReference>
<protein>
    <submittedName>
        <fullName evidence="3">PIK3C2A</fullName>
    </submittedName>
</protein>
<sequence length="211" mass="24411">MASIPKLPGSVLLGRTHVQKVADKRKAELETFLRELLTLSREISEHDLLYTFFHPMLRDEADAPPPDATTFKDSALRPNVKVITGEVKMSIHYKQHALHIMIMHVKELSSETGDRPNPYVKLYLLPDPIKTSKRKTKTARATFHPTYNEMLEYRLPLQEVRLRTLQVTVWSAEMTGNEFLGALHLNLCDHNITSKEWIQWHKLSALHRIRS</sequence>
<dbReference type="PANTHER" id="PTHR45716:SF2">
    <property type="entry name" value="BITESIZE, ISOFORM I"/>
    <property type="match status" value="1"/>
</dbReference>
<dbReference type="OrthoDB" id="270970at2759"/>
<proteinExistence type="predicted"/>
<evidence type="ECO:0000313" key="4">
    <source>
        <dbReference type="Proteomes" id="UP000593567"/>
    </source>
</evidence>
<organism evidence="3 4">
    <name type="scientific">Bugula neritina</name>
    <name type="common">Brown bryozoan</name>
    <name type="synonym">Sertularia neritina</name>
    <dbReference type="NCBI Taxonomy" id="10212"/>
    <lineage>
        <taxon>Eukaryota</taxon>
        <taxon>Metazoa</taxon>
        <taxon>Spiralia</taxon>
        <taxon>Lophotrochozoa</taxon>
        <taxon>Bryozoa</taxon>
        <taxon>Gymnolaemata</taxon>
        <taxon>Cheilostomatida</taxon>
        <taxon>Flustrina</taxon>
        <taxon>Buguloidea</taxon>
        <taxon>Bugulidae</taxon>
        <taxon>Bugula</taxon>
    </lineage>
</organism>
<dbReference type="SMART" id="SM00239">
    <property type="entry name" value="C2"/>
    <property type="match status" value="1"/>
</dbReference>
<dbReference type="PROSITE" id="PS50004">
    <property type="entry name" value="C2"/>
    <property type="match status" value="1"/>
</dbReference>
<dbReference type="Pfam" id="PF00787">
    <property type="entry name" value="PX"/>
    <property type="match status" value="1"/>
</dbReference>
<dbReference type="InterPro" id="IPR000008">
    <property type="entry name" value="C2_dom"/>
</dbReference>
<dbReference type="InterPro" id="IPR035892">
    <property type="entry name" value="C2_domain_sf"/>
</dbReference>
<dbReference type="InterPro" id="IPR036871">
    <property type="entry name" value="PX_dom_sf"/>
</dbReference>
<name>A0A7J7KP67_BUGNE</name>
<dbReference type="SUPFAM" id="SSF49562">
    <property type="entry name" value="C2 domain (Calcium/lipid-binding domain, CaLB)"/>
    <property type="match status" value="1"/>
</dbReference>
<dbReference type="AlphaFoldDB" id="A0A7J7KP67"/>